<dbReference type="SUPFAM" id="SSF47413">
    <property type="entry name" value="lambda repressor-like DNA-binding domains"/>
    <property type="match status" value="1"/>
</dbReference>
<accession>A0A952FGY3</accession>
<feature type="domain" description="HTH lacI-type" evidence="5">
    <location>
        <begin position="7"/>
        <end position="61"/>
    </location>
</feature>
<dbReference type="InterPro" id="IPR028082">
    <property type="entry name" value="Peripla_BP_I"/>
</dbReference>
<proteinExistence type="predicted"/>
<evidence type="ECO:0000256" key="3">
    <source>
        <dbReference type="ARBA" id="ARBA00023125"/>
    </source>
</evidence>
<evidence type="ECO:0000259" key="5">
    <source>
        <dbReference type="PROSITE" id="PS50932"/>
    </source>
</evidence>
<evidence type="ECO:0000313" key="7">
    <source>
        <dbReference type="Proteomes" id="UP000700706"/>
    </source>
</evidence>
<dbReference type="InterPro" id="IPR046335">
    <property type="entry name" value="LacI/GalR-like_sensor"/>
</dbReference>
<dbReference type="AlphaFoldDB" id="A0A952FGY3"/>
<protein>
    <submittedName>
        <fullName evidence="6">Substrate-binding domain-containing protein</fullName>
    </submittedName>
</protein>
<dbReference type="Pfam" id="PF13377">
    <property type="entry name" value="Peripla_BP_3"/>
    <property type="match status" value="1"/>
</dbReference>
<dbReference type="Proteomes" id="UP000700706">
    <property type="component" value="Unassembled WGS sequence"/>
</dbReference>
<dbReference type="PANTHER" id="PTHR30146">
    <property type="entry name" value="LACI-RELATED TRANSCRIPTIONAL REPRESSOR"/>
    <property type="match status" value="1"/>
</dbReference>
<dbReference type="SMART" id="SM00354">
    <property type="entry name" value="HTH_LACI"/>
    <property type="match status" value="1"/>
</dbReference>
<dbReference type="InterPro" id="IPR000843">
    <property type="entry name" value="HTH_LacI"/>
</dbReference>
<dbReference type="Gene3D" id="1.10.260.40">
    <property type="entry name" value="lambda repressor-like DNA-binding domains"/>
    <property type="match status" value="1"/>
</dbReference>
<evidence type="ECO:0000256" key="1">
    <source>
        <dbReference type="ARBA" id="ARBA00022491"/>
    </source>
</evidence>
<dbReference type="EMBL" id="JAEKLZ010000130">
    <property type="protein sequence ID" value="MBW8724692.1"/>
    <property type="molecule type" value="Genomic_DNA"/>
</dbReference>
<keyword evidence="1" id="KW-0678">Repressor</keyword>
<keyword evidence="3" id="KW-0238">DNA-binding</keyword>
<dbReference type="CDD" id="cd06278">
    <property type="entry name" value="PBP1_LacI-like"/>
    <property type="match status" value="1"/>
</dbReference>
<evidence type="ECO:0000256" key="2">
    <source>
        <dbReference type="ARBA" id="ARBA00023015"/>
    </source>
</evidence>
<dbReference type="PANTHER" id="PTHR30146:SF148">
    <property type="entry name" value="HTH-TYPE TRANSCRIPTIONAL REPRESSOR PURR-RELATED"/>
    <property type="match status" value="1"/>
</dbReference>
<evidence type="ECO:0000256" key="4">
    <source>
        <dbReference type="ARBA" id="ARBA00023163"/>
    </source>
</evidence>
<gene>
    <name evidence="6" type="ORF">JF625_05980</name>
</gene>
<organism evidence="6 7">
    <name type="scientific">Inquilinus limosus</name>
    <dbReference type="NCBI Taxonomy" id="171674"/>
    <lineage>
        <taxon>Bacteria</taxon>
        <taxon>Pseudomonadati</taxon>
        <taxon>Pseudomonadota</taxon>
        <taxon>Alphaproteobacteria</taxon>
        <taxon>Rhodospirillales</taxon>
        <taxon>Rhodospirillaceae</taxon>
        <taxon>Inquilinus</taxon>
    </lineage>
</organism>
<dbReference type="InterPro" id="IPR010982">
    <property type="entry name" value="Lambda_DNA-bd_dom_sf"/>
</dbReference>
<dbReference type="GO" id="GO:0000976">
    <property type="term" value="F:transcription cis-regulatory region binding"/>
    <property type="evidence" value="ECO:0007669"/>
    <property type="project" value="TreeGrafter"/>
</dbReference>
<keyword evidence="4" id="KW-0804">Transcription</keyword>
<name>A0A952FGY3_9PROT</name>
<dbReference type="CDD" id="cd01392">
    <property type="entry name" value="HTH_LacI"/>
    <property type="match status" value="1"/>
</dbReference>
<dbReference type="Pfam" id="PF00356">
    <property type="entry name" value="LacI"/>
    <property type="match status" value="1"/>
</dbReference>
<evidence type="ECO:0000313" key="6">
    <source>
        <dbReference type="EMBL" id="MBW8724692.1"/>
    </source>
</evidence>
<keyword evidence="2" id="KW-0805">Transcription regulation</keyword>
<comment type="caution">
    <text evidence="6">The sequence shown here is derived from an EMBL/GenBank/DDBJ whole genome shotgun (WGS) entry which is preliminary data.</text>
</comment>
<dbReference type="PROSITE" id="PS50932">
    <property type="entry name" value="HTH_LACI_2"/>
    <property type="match status" value="1"/>
</dbReference>
<sequence length="343" mass="36303">MTRRSFASAQQVADRAGVSRSAVSRTFTPGASVSDETRRRVMAAAEALGYHVNHLARGLTRRSSAIVCIVASDLETPLRSRMVGALTERLQHSGRVAMLIGTSGRGDADAQAALRQILNYRADATIVLSGTPSEAITRLCIAAGQRVVLINRDDRIDGPDTIAPDTIAIDSALPGQVAVAAFRRAGCRRLCLVTSAQGTPALLAREAGFLAAARAEGIEPAVWRGGRTVYATGRAAAHDLLLRPDRPDAAFCINDLVAFGFLDAARHDLGLRVPEDLCVIGFDNTEQAGWSAYDLTTFDQSVEATGDAVMAALDTPEGTAPLRLTIPAPLVWRRTVRGPAPAG</sequence>
<dbReference type="GO" id="GO:0003700">
    <property type="term" value="F:DNA-binding transcription factor activity"/>
    <property type="evidence" value="ECO:0007669"/>
    <property type="project" value="TreeGrafter"/>
</dbReference>
<reference evidence="6" key="1">
    <citation type="submission" date="2020-06" db="EMBL/GenBank/DDBJ databases">
        <title>Stable isotope informed genome-resolved metagenomics uncovers potential trophic interactions in rhizosphere soil.</title>
        <authorList>
            <person name="Starr E.P."/>
            <person name="Shi S."/>
            <person name="Blazewicz S.J."/>
            <person name="Koch B.J."/>
            <person name="Probst A.J."/>
            <person name="Hungate B.A."/>
            <person name="Pett-Ridge J."/>
            <person name="Firestone M.K."/>
            <person name="Banfield J.F."/>
        </authorList>
    </citation>
    <scope>NUCLEOTIDE SEQUENCE</scope>
    <source>
        <strain evidence="6">YM_69_17</strain>
    </source>
</reference>
<dbReference type="SUPFAM" id="SSF53822">
    <property type="entry name" value="Periplasmic binding protein-like I"/>
    <property type="match status" value="1"/>
</dbReference>
<dbReference type="Gene3D" id="3.40.50.2300">
    <property type="match status" value="2"/>
</dbReference>